<evidence type="ECO:0000256" key="8">
    <source>
        <dbReference type="ARBA" id="ARBA00022833"/>
    </source>
</evidence>
<comment type="cofactor">
    <cofactor evidence="1">
        <name>Zn(2+)</name>
        <dbReference type="ChEBI" id="CHEBI:29105"/>
    </cofactor>
</comment>
<feature type="transmembrane region" description="Helical" evidence="12">
    <location>
        <begin position="324"/>
        <end position="349"/>
    </location>
</feature>
<reference evidence="14" key="1">
    <citation type="submission" date="2023-07" db="EMBL/GenBank/DDBJ databases">
        <title>Genome content predicts the carbon catabolic preferences of heterotrophic bacteria.</title>
        <authorList>
            <person name="Gralka M."/>
        </authorList>
    </citation>
    <scope>NUCLEOTIDE SEQUENCE</scope>
    <source>
        <strain evidence="14">I3M17_2</strain>
    </source>
</reference>
<dbReference type="GO" id="GO:0008237">
    <property type="term" value="F:metallopeptidase activity"/>
    <property type="evidence" value="ECO:0007669"/>
    <property type="project" value="UniProtKB-KW"/>
</dbReference>
<feature type="transmembrane region" description="Helical" evidence="12">
    <location>
        <begin position="271"/>
        <end position="304"/>
    </location>
</feature>
<feature type="domain" description="Peptidase M50" evidence="13">
    <location>
        <begin position="153"/>
        <end position="227"/>
    </location>
</feature>
<accession>A0AAW7XA33</accession>
<evidence type="ECO:0000256" key="1">
    <source>
        <dbReference type="ARBA" id="ARBA00001947"/>
    </source>
</evidence>
<keyword evidence="9 12" id="KW-1133">Transmembrane helix</keyword>
<evidence type="ECO:0000256" key="4">
    <source>
        <dbReference type="ARBA" id="ARBA00022670"/>
    </source>
</evidence>
<dbReference type="Pfam" id="PF02163">
    <property type="entry name" value="Peptidase_M50"/>
    <property type="match status" value="2"/>
</dbReference>
<dbReference type="RefSeq" id="WP_303493747.1">
    <property type="nucleotide sequence ID" value="NZ_JAUOPB010000014.1"/>
</dbReference>
<evidence type="ECO:0000259" key="13">
    <source>
        <dbReference type="Pfam" id="PF02163"/>
    </source>
</evidence>
<evidence type="ECO:0000256" key="10">
    <source>
        <dbReference type="ARBA" id="ARBA00023049"/>
    </source>
</evidence>
<evidence type="ECO:0000256" key="6">
    <source>
        <dbReference type="ARBA" id="ARBA00022723"/>
    </source>
</evidence>
<dbReference type="GO" id="GO:0046872">
    <property type="term" value="F:metal ion binding"/>
    <property type="evidence" value="ECO:0007669"/>
    <property type="project" value="UniProtKB-KW"/>
</dbReference>
<name>A0AAW7XA33_9GAMM</name>
<keyword evidence="11 12" id="KW-0472">Membrane</keyword>
<evidence type="ECO:0000256" key="3">
    <source>
        <dbReference type="ARBA" id="ARBA00007931"/>
    </source>
</evidence>
<proteinExistence type="inferred from homology"/>
<dbReference type="Proteomes" id="UP001169760">
    <property type="component" value="Unassembled WGS sequence"/>
</dbReference>
<evidence type="ECO:0000256" key="5">
    <source>
        <dbReference type="ARBA" id="ARBA00022692"/>
    </source>
</evidence>
<protein>
    <submittedName>
        <fullName evidence="14">Site-2 protease family protein</fullName>
    </submittedName>
</protein>
<gene>
    <name evidence="14" type="ORF">Q4521_18255</name>
</gene>
<keyword evidence="8" id="KW-0862">Zinc</keyword>
<comment type="caution">
    <text evidence="14">The sequence shown here is derived from an EMBL/GenBank/DDBJ whole genome shotgun (WGS) entry which is preliminary data.</text>
</comment>
<evidence type="ECO:0000313" key="14">
    <source>
        <dbReference type="EMBL" id="MDO6424435.1"/>
    </source>
</evidence>
<comment type="subcellular location">
    <subcellularLocation>
        <location evidence="2">Membrane</location>
        <topology evidence="2">Multi-pass membrane protein</topology>
    </subcellularLocation>
</comment>
<feature type="transmembrane region" description="Helical" evidence="12">
    <location>
        <begin position="231"/>
        <end position="250"/>
    </location>
</feature>
<evidence type="ECO:0000313" key="15">
    <source>
        <dbReference type="Proteomes" id="UP001169760"/>
    </source>
</evidence>
<keyword evidence="10" id="KW-0482">Metalloprotease</keyword>
<dbReference type="GO" id="GO:0016020">
    <property type="term" value="C:membrane"/>
    <property type="evidence" value="ECO:0007669"/>
    <property type="project" value="UniProtKB-SubCell"/>
</dbReference>
<feature type="transmembrane region" description="Helical" evidence="12">
    <location>
        <begin position="135"/>
        <end position="163"/>
    </location>
</feature>
<comment type="similarity">
    <text evidence="3">Belongs to the peptidase M50B family.</text>
</comment>
<dbReference type="CDD" id="cd06160">
    <property type="entry name" value="S2P-M50_like_2"/>
    <property type="match status" value="1"/>
</dbReference>
<evidence type="ECO:0000256" key="9">
    <source>
        <dbReference type="ARBA" id="ARBA00022989"/>
    </source>
</evidence>
<keyword evidence="7" id="KW-0378">Hydrolase</keyword>
<keyword evidence="6" id="KW-0479">Metal-binding</keyword>
<dbReference type="PANTHER" id="PTHR39188">
    <property type="entry name" value="MEMBRANE-ASSOCIATED ZINC METALLOPROTEASE M50B"/>
    <property type="match status" value="1"/>
</dbReference>
<dbReference type="AlphaFoldDB" id="A0AAW7XA33"/>
<dbReference type="InterPro" id="IPR008915">
    <property type="entry name" value="Peptidase_M50"/>
</dbReference>
<feature type="transmembrane region" description="Helical" evidence="12">
    <location>
        <begin position="205"/>
        <end position="225"/>
    </location>
</feature>
<keyword evidence="5 12" id="KW-0812">Transmembrane</keyword>
<feature type="transmembrane region" description="Helical" evidence="12">
    <location>
        <begin position="175"/>
        <end position="193"/>
    </location>
</feature>
<evidence type="ECO:0000256" key="11">
    <source>
        <dbReference type="ARBA" id="ARBA00023136"/>
    </source>
</evidence>
<evidence type="ECO:0000256" key="2">
    <source>
        <dbReference type="ARBA" id="ARBA00004141"/>
    </source>
</evidence>
<evidence type="ECO:0000256" key="7">
    <source>
        <dbReference type="ARBA" id="ARBA00022801"/>
    </source>
</evidence>
<keyword evidence="4 14" id="KW-0645">Protease</keyword>
<feature type="domain" description="Peptidase M50" evidence="13">
    <location>
        <begin position="230"/>
        <end position="268"/>
    </location>
</feature>
<dbReference type="EMBL" id="JAUOPB010000014">
    <property type="protein sequence ID" value="MDO6424435.1"/>
    <property type="molecule type" value="Genomic_DNA"/>
</dbReference>
<sequence>MKCCAIDVSGQELTLYFNDDMALCDVRANGSTCAISQDATSGEISVHLNEHGVIKLVLQAVVGDETAVGYCAYLSDAFVGQGAASLQDVDASMLQAQVLAASQSTGVAAPQSQGKWLAIAGIGFKLLKTVKVVKVALLAASVGVYSVIFTPQFAVALVAILMFHEYGHIRGMKKFGIPTKGIYLIPFFGGMAIGEKHKSQWQDVYISMMGPVYGLIMTVVFYLIYSFTGSHFAGLVASISALLNLFNLLPVHPLDGGRVIKALVFSYRNYWALLILLTLSACCAVLSAMFGFYFLVFFIVLGVIDTLSGWRVGLEQDLTPLTPYGILFSLGWYFLVVGLFLAMIVLIALDGLPGAEIATKVLSS</sequence>
<organism evidence="14 15">
    <name type="scientific">Saccharophagus degradans</name>
    <dbReference type="NCBI Taxonomy" id="86304"/>
    <lineage>
        <taxon>Bacteria</taxon>
        <taxon>Pseudomonadati</taxon>
        <taxon>Pseudomonadota</taxon>
        <taxon>Gammaproteobacteria</taxon>
        <taxon>Cellvibrionales</taxon>
        <taxon>Cellvibrionaceae</taxon>
        <taxon>Saccharophagus</taxon>
    </lineage>
</organism>
<dbReference type="GO" id="GO:0006508">
    <property type="term" value="P:proteolysis"/>
    <property type="evidence" value="ECO:0007669"/>
    <property type="project" value="UniProtKB-KW"/>
</dbReference>
<evidence type="ECO:0000256" key="12">
    <source>
        <dbReference type="SAM" id="Phobius"/>
    </source>
</evidence>
<dbReference type="PANTHER" id="PTHR39188:SF3">
    <property type="entry name" value="STAGE IV SPORULATION PROTEIN FB"/>
    <property type="match status" value="1"/>
</dbReference>